<dbReference type="AlphaFoldDB" id="A0A6G1GP28"/>
<name>A0A6G1GP28_9PEZI</name>
<reference evidence="2" key="1">
    <citation type="journal article" date="2020" name="Stud. Mycol.">
        <title>101 Dothideomycetes genomes: a test case for predicting lifestyles and emergence of pathogens.</title>
        <authorList>
            <person name="Haridas S."/>
            <person name="Albert R."/>
            <person name="Binder M."/>
            <person name="Bloem J."/>
            <person name="Labutti K."/>
            <person name="Salamov A."/>
            <person name="Andreopoulos B."/>
            <person name="Baker S."/>
            <person name="Barry K."/>
            <person name="Bills G."/>
            <person name="Bluhm B."/>
            <person name="Cannon C."/>
            <person name="Castanera R."/>
            <person name="Culley D."/>
            <person name="Daum C."/>
            <person name="Ezra D."/>
            <person name="Gonzalez J."/>
            <person name="Henrissat B."/>
            <person name="Kuo A."/>
            <person name="Liang C."/>
            <person name="Lipzen A."/>
            <person name="Lutzoni F."/>
            <person name="Magnuson J."/>
            <person name="Mondo S."/>
            <person name="Nolan M."/>
            <person name="Ohm R."/>
            <person name="Pangilinan J."/>
            <person name="Park H.-J."/>
            <person name="Ramirez L."/>
            <person name="Alfaro M."/>
            <person name="Sun H."/>
            <person name="Tritt A."/>
            <person name="Yoshinaga Y."/>
            <person name="Zwiers L.-H."/>
            <person name="Turgeon B."/>
            <person name="Goodwin S."/>
            <person name="Spatafora J."/>
            <person name="Crous P."/>
            <person name="Grigoriev I."/>
        </authorList>
    </citation>
    <scope>NUCLEOTIDE SEQUENCE</scope>
    <source>
        <strain evidence="2">CBS 113979</strain>
    </source>
</reference>
<feature type="region of interest" description="Disordered" evidence="1">
    <location>
        <begin position="53"/>
        <end position="104"/>
    </location>
</feature>
<evidence type="ECO:0000313" key="3">
    <source>
        <dbReference type="Proteomes" id="UP000800041"/>
    </source>
</evidence>
<dbReference type="Proteomes" id="UP000800041">
    <property type="component" value="Unassembled WGS sequence"/>
</dbReference>
<evidence type="ECO:0000256" key="1">
    <source>
        <dbReference type="SAM" id="MobiDB-lite"/>
    </source>
</evidence>
<evidence type="ECO:0000313" key="2">
    <source>
        <dbReference type="EMBL" id="KAF1982681.1"/>
    </source>
</evidence>
<organism evidence="2 3">
    <name type="scientific">Aulographum hederae CBS 113979</name>
    <dbReference type="NCBI Taxonomy" id="1176131"/>
    <lineage>
        <taxon>Eukaryota</taxon>
        <taxon>Fungi</taxon>
        <taxon>Dikarya</taxon>
        <taxon>Ascomycota</taxon>
        <taxon>Pezizomycotina</taxon>
        <taxon>Dothideomycetes</taxon>
        <taxon>Pleosporomycetidae</taxon>
        <taxon>Aulographales</taxon>
        <taxon>Aulographaceae</taxon>
    </lineage>
</organism>
<sequence length="177" mass="19131">MNYEVKMLQYPAATAGLQPLSLDKICCEKAINQSQRTPSPLSCPKIVVAPTTPTMKRSSPLQEHVGRVTQRSPRFVPRVPESLPSPSGPHESSTTAAALGSGIPPVGRPLRSITSHLLSPMLGTDTKICLACQGPDGYLRGWLAGWLAGTHSRSVAWGMTLCIRILLRLLLRLLDKT</sequence>
<protein>
    <submittedName>
        <fullName evidence="2">Uncharacterized protein</fullName>
    </submittedName>
</protein>
<gene>
    <name evidence="2" type="ORF">K402DRAFT_407507</name>
</gene>
<accession>A0A6G1GP28</accession>
<proteinExistence type="predicted"/>
<keyword evidence="3" id="KW-1185">Reference proteome</keyword>
<dbReference type="EMBL" id="ML977182">
    <property type="protein sequence ID" value="KAF1982681.1"/>
    <property type="molecule type" value="Genomic_DNA"/>
</dbReference>